<feature type="domain" description="Abortive infection protein-like C-terminal" evidence="1">
    <location>
        <begin position="198"/>
        <end position="251"/>
    </location>
</feature>
<dbReference type="Proteomes" id="UP000069850">
    <property type="component" value="Chromosome 1"/>
</dbReference>
<dbReference type="RefSeq" id="WP_083531414.1">
    <property type="nucleotide sequence ID" value="NZ_LT158599.1"/>
</dbReference>
<evidence type="ECO:0000259" key="1">
    <source>
        <dbReference type="Pfam" id="PF14355"/>
    </source>
</evidence>
<dbReference type="Pfam" id="PF14355">
    <property type="entry name" value="Abi_C"/>
    <property type="match status" value="1"/>
</dbReference>
<organism evidence="2 3">
    <name type="scientific">Methanoculleus bourgensis</name>
    <dbReference type="NCBI Taxonomy" id="83986"/>
    <lineage>
        <taxon>Archaea</taxon>
        <taxon>Methanobacteriati</taxon>
        <taxon>Methanobacteriota</taxon>
        <taxon>Stenosarchaea group</taxon>
        <taxon>Methanomicrobia</taxon>
        <taxon>Methanomicrobiales</taxon>
        <taxon>Methanomicrobiaceae</taxon>
        <taxon>Methanoculleus</taxon>
    </lineage>
</organism>
<evidence type="ECO:0000313" key="3">
    <source>
        <dbReference type="Proteomes" id="UP000069850"/>
    </source>
</evidence>
<reference evidence="2 3" key="1">
    <citation type="submission" date="2016-01" db="EMBL/GenBank/DDBJ databases">
        <authorList>
            <person name="Manzoor S."/>
        </authorList>
    </citation>
    <scope>NUCLEOTIDE SEQUENCE [LARGE SCALE GENOMIC DNA]</scope>
    <source>
        <strain evidence="2">Methanoculleus sp MAB1</strain>
    </source>
</reference>
<proteinExistence type="predicted"/>
<sequence>MSEYFEPPGDDADIACPFQVIGMGSLICRAANLTQKNATNKTSPEICYNCDAGKIYREVGCDAFTAELHILSLNASYYNVWRIFCTKRKRETTLDYCRGCNLVTAATTKELVNSAKDLFQTGDYYSAYKDLEKARICLRDGDYEGTITSSLSCLESVMRTSLEKMGEDLPNKLDVTGLWKSLRNSLLLTEIDPSGCSEKLIGTLAGAVGHLGGLRNNLSDAHGKGTTPPDVSFCIAELAINSAATIATLIVRRSDQILEENYD</sequence>
<protein>
    <recommendedName>
        <fullName evidence="1">Abortive infection protein-like C-terminal domain-containing protein</fullName>
    </recommendedName>
</protein>
<gene>
    <name evidence="2" type="ORF">MMAB1_1254</name>
</gene>
<dbReference type="OrthoDB" id="381163at2157"/>
<dbReference type="GeneID" id="32210349"/>
<dbReference type="AlphaFoldDB" id="A0A0X3BJY5"/>
<accession>A0A0X3BJY5</accession>
<evidence type="ECO:0000313" key="2">
    <source>
        <dbReference type="EMBL" id="CVK32467.1"/>
    </source>
</evidence>
<name>A0A0X3BJY5_9EURY</name>
<dbReference type="InterPro" id="IPR026001">
    <property type="entry name" value="Abi-like_C"/>
</dbReference>
<dbReference type="EMBL" id="LT158599">
    <property type="protein sequence ID" value="CVK32467.1"/>
    <property type="molecule type" value="Genomic_DNA"/>
</dbReference>
<dbReference type="KEGG" id="mema:MMAB1_1254"/>